<evidence type="ECO:0000256" key="6">
    <source>
        <dbReference type="PIRSR" id="PIRSR600269-50"/>
    </source>
</evidence>
<evidence type="ECO:0000256" key="4">
    <source>
        <dbReference type="ARBA" id="ARBA00023002"/>
    </source>
</evidence>
<dbReference type="Pfam" id="PF02728">
    <property type="entry name" value="Cu_amine_oxidN3"/>
    <property type="match status" value="1"/>
</dbReference>
<feature type="domain" description="Copper amine oxidase catalytic" evidence="10">
    <location>
        <begin position="316"/>
        <end position="630"/>
    </location>
</feature>
<dbReference type="GO" id="GO:0005886">
    <property type="term" value="C:plasma membrane"/>
    <property type="evidence" value="ECO:0007669"/>
    <property type="project" value="TreeGrafter"/>
</dbReference>
<proteinExistence type="inferred from homology"/>
<sequence>MTMKAVLALLALALATILALVCVLVTRTEKSDQRCDSDLQPEHLQNVGEHQKKGTDQSLVFSDLKPEEYTQIVIYLKNSLGVELVNAADAKPSENCIYYIQVKYPSKQDVLSYLDRGASKPRREALAVVFFGNQKDPNITEYVVGPLPKPSYHNDITLQKYKGKLPYHRRPVMGKEYVDVYNLLYQQEFSTAPNFLTNAFGYDGTNFASLTTVPRGFKSGDRSTWFVLFHNVSGSCFSLHPVGLEVLIDHKSLDFTKWMVTKVFYNGKYYSNMADLEKKYNEGKVNVIKMSRVLPENDIGSMNSKVTPVAGGPVQFDPVQPRYRISQNHVIFQSWSFAFGMNVNTGLRLFDIRFNNERIVYELSTQEAIAIYGSNAPGGMITRYLDGSFGIGRFSFELVRGVDCPYLATYVDTHYLMESETPETVNNAICIFEQNTGTPLRRHYSNMHSMYYGGMANTVLIIRAVSTLINYDYVWDFIFYQNGAIETKIHATGYISSSFFFDDGLDYGSRVGEYTLGTLHTHFINYKVDMDVGGISNSFMTQDMKFNPTNIPWQQDNKIQRPKVVRETLKTENQAAYKLNENMPRFVHFSSNTTNKWGHARSYRIQLVSFAGEYLPEDSPVAEAMGWARTERPTNLQHICYAQLSHFIRTDPCLLQGSRPHSPFETYCITQTSVQLYKLLHNTHKDQLPSFTTSWALELNVILPPLEWQKIFTYAHLLYRHQYTRKLIQEDFQVALLPNKNSYIFLNSTRCVLEDLVAWITAGFLHIPHSEDLPNTATPGNGVGFFLRPYNYFDSDPSTYSSDSVYFRSEDDYTSCEVNQAACLSKTASCTPNIPHFTYEGFRYVVNL</sequence>
<evidence type="ECO:0000256" key="3">
    <source>
        <dbReference type="ARBA" id="ARBA00022772"/>
    </source>
</evidence>
<dbReference type="SUPFAM" id="SSF54416">
    <property type="entry name" value="Amine oxidase N-terminal region"/>
    <property type="match status" value="2"/>
</dbReference>
<keyword evidence="2 8" id="KW-0479">Metal-binding</keyword>
<comment type="similarity">
    <text evidence="1 8">Belongs to the copper/topaquinone oxidase family.</text>
</comment>
<dbReference type="InterPro" id="IPR015802">
    <property type="entry name" value="Cu_amine_oxidase_N3"/>
</dbReference>
<dbReference type="Gene3D" id="2.70.98.20">
    <property type="entry name" value="Copper amine oxidase, catalytic domain"/>
    <property type="match status" value="2"/>
</dbReference>
<dbReference type="PANTHER" id="PTHR10638">
    <property type="entry name" value="COPPER AMINE OXIDASE"/>
    <property type="match status" value="1"/>
</dbReference>
<keyword evidence="14" id="KW-1185">Reference proteome</keyword>
<dbReference type="EMBL" id="OW240917">
    <property type="protein sequence ID" value="CAH2301977.1"/>
    <property type="molecule type" value="Genomic_DNA"/>
</dbReference>
<keyword evidence="5 8" id="KW-0186">Copper</keyword>
<dbReference type="InterPro" id="IPR049947">
    <property type="entry name" value="Cu_Am_Ox_Cu-bd"/>
</dbReference>
<dbReference type="PANTHER" id="PTHR10638:SF4">
    <property type="entry name" value="RETINA-SPECIFIC COPPER AMINE OXIDASE"/>
    <property type="match status" value="1"/>
</dbReference>
<feature type="chain" id="PRO_5042150351" description="Amine oxidase" evidence="9">
    <location>
        <begin position="20"/>
        <end position="848"/>
    </location>
</feature>
<evidence type="ECO:0000256" key="7">
    <source>
        <dbReference type="PIRSR" id="PIRSR600269-51"/>
    </source>
</evidence>
<feature type="active site" description="Proton acceptor" evidence="6">
    <location>
        <position position="386"/>
    </location>
</feature>
<dbReference type="InterPro" id="IPR016182">
    <property type="entry name" value="Cu_amine_oxidase_N-reg"/>
</dbReference>
<keyword evidence="9" id="KW-0732">Signal</keyword>
<protein>
    <recommendedName>
        <fullName evidence="8">Amine oxidase</fullName>
        <ecNumber evidence="8">1.4.3.-</ecNumber>
    </recommendedName>
</protein>
<dbReference type="PROSITE" id="PS01165">
    <property type="entry name" value="COPPER_AMINE_OXID_2"/>
    <property type="match status" value="1"/>
</dbReference>
<dbReference type="InterPro" id="IPR000269">
    <property type="entry name" value="Cu_amine_oxidase"/>
</dbReference>
<dbReference type="PRINTS" id="PR00766">
    <property type="entry name" value="CUDAOXIDASE"/>
</dbReference>
<feature type="signal peptide" evidence="9">
    <location>
        <begin position="1"/>
        <end position="19"/>
    </location>
</feature>
<dbReference type="GO" id="GO:0048038">
    <property type="term" value="F:quinone binding"/>
    <property type="evidence" value="ECO:0007669"/>
    <property type="project" value="InterPro"/>
</dbReference>
<dbReference type="InterPro" id="IPR015800">
    <property type="entry name" value="Cu_amine_oxidase_N2"/>
</dbReference>
<evidence type="ECO:0000256" key="1">
    <source>
        <dbReference type="ARBA" id="ARBA00007983"/>
    </source>
</evidence>
<comment type="cofactor">
    <cofactor evidence="8">
        <name>Cu cation</name>
        <dbReference type="ChEBI" id="CHEBI:23378"/>
    </cofactor>
    <text evidence="8">Contains 1 topaquinone per subunit.</text>
</comment>
<organism evidence="13 14">
    <name type="scientific">Pelobates cultripes</name>
    <name type="common">Western spadefoot toad</name>
    <dbReference type="NCBI Taxonomy" id="61616"/>
    <lineage>
        <taxon>Eukaryota</taxon>
        <taxon>Metazoa</taxon>
        <taxon>Chordata</taxon>
        <taxon>Craniata</taxon>
        <taxon>Vertebrata</taxon>
        <taxon>Euteleostomi</taxon>
        <taxon>Amphibia</taxon>
        <taxon>Batrachia</taxon>
        <taxon>Anura</taxon>
        <taxon>Pelobatoidea</taxon>
        <taxon>Pelobatidae</taxon>
        <taxon>Pelobates</taxon>
    </lineage>
</organism>
<dbReference type="EC" id="1.4.3.-" evidence="8"/>
<comment type="PTM">
    <text evidence="7 8">Topaquinone (TPQ) is generated by copper-dependent autoxidation of a specific tyrosyl residue.</text>
</comment>
<evidence type="ECO:0000256" key="9">
    <source>
        <dbReference type="SAM" id="SignalP"/>
    </source>
</evidence>
<dbReference type="GO" id="GO:0009308">
    <property type="term" value="P:amine metabolic process"/>
    <property type="evidence" value="ECO:0007669"/>
    <property type="project" value="UniProtKB-UniRule"/>
</dbReference>
<keyword evidence="3 6" id="KW-0801">TPQ</keyword>
<evidence type="ECO:0000313" key="14">
    <source>
        <dbReference type="Proteomes" id="UP001295444"/>
    </source>
</evidence>
<evidence type="ECO:0000256" key="8">
    <source>
        <dbReference type="RuleBase" id="RU000672"/>
    </source>
</evidence>
<gene>
    <name evidence="13" type="ORF">PECUL_23A025608</name>
</gene>
<dbReference type="AlphaFoldDB" id="A0AAD1WF43"/>
<evidence type="ECO:0000256" key="2">
    <source>
        <dbReference type="ARBA" id="ARBA00022723"/>
    </source>
</evidence>
<evidence type="ECO:0000256" key="5">
    <source>
        <dbReference type="ARBA" id="ARBA00023008"/>
    </source>
</evidence>
<accession>A0AAD1WF43</accession>
<dbReference type="Gene3D" id="3.10.450.40">
    <property type="match status" value="2"/>
</dbReference>
<dbReference type="FunFam" id="3.10.450.40:FF:000007">
    <property type="entry name" value="Amine oxidase"/>
    <property type="match status" value="1"/>
</dbReference>
<keyword evidence="4 8" id="KW-0560">Oxidoreductase</keyword>
<evidence type="ECO:0000259" key="10">
    <source>
        <dbReference type="Pfam" id="PF01179"/>
    </source>
</evidence>
<dbReference type="InterPro" id="IPR049948">
    <property type="entry name" value="Cu_Am_ox_TPQ-bd"/>
</dbReference>
<evidence type="ECO:0000313" key="13">
    <source>
        <dbReference type="EMBL" id="CAH2301977.1"/>
    </source>
</evidence>
<dbReference type="SUPFAM" id="SSF49998">
    <property type="entry name" value="Amine oxidase catalytic domain"/>
    <property type="match status" value="2"/>
</dbReference>
<feature type="domain" description="Copper amine oxidase catalytic" evidence="10">
    <location>
        <begin position="748"/>
        <end position="798"/>
    </location>
</feature>
<dbReference type="GO" id="GO:0005507">
    <property type="term" value="F:copper ion binding"/>
    <property type="evidence" value="ECO:0007669"/>
    <property type="project" value="InterPro"/>
</dbReference>
<evidence type="ECO:0000259" key="11">
    <source>
        <dbReference type="Pfam" id="PF02727"/>
    </source>
</evidence>
<dbReference type="Pfam" id="PF02727">
    <property type="entry name" value="Cu_amine_oxidN2"/>
    <property type="match status" value="1"/>
</dbReference>
<dbReference type="PROSITE" id="PS01164">
    <property type="entry name" value="COPPER_AMINE_OXID_1"/>
    <property type="match status" value="1"/>
</dbReference>
<dbReference type="GO" id="GO:0008131">
    <property type="term" value="F:primary methylamine oxidase activity"/>
    <property type="evidence" value="ECO:0007669"/>
    <property type="project" value="InterPro"/>
</dbReference>
<dbReference type="InterPro" id="IPR036460">
    <property type="entry name" value="Cu_amine_oxidase_C_sf"/>
</dbReference>
<dbReference type="Proteomes" id="UP001295444">
    <property type="component" value="Chromosome 06"/>
</dbReference>
<feature type="modified residue" description="2',4',5'-topaquinone" evidence="7">
    <location>
        <position position="471"/>
    </location>
</feature>
<dbReference type="InterPro" id="IPR015798">
    <property type="entry name" value="Cu_amine_oxidase_C"/>
</dbReference>
<feature type="domain" description="Copper amine oxidase N2-terminal" evidence="11">
    <location>
        <begin position="80"/>
        <end position="152"/>
    </location>
</feature>
<feature type="active site" description="Schiff-base intermediate with substrate; via topaquinone" evidence="6">
    <location>
        <position position="471"/>
    </location>
</feature>
<evidence type="ECO:0000259" key="12">
    <source>
        <dbReference type="Pfam" id="PF02728"/>
    </source>
</evidence>
<feature type="domain" description="Copper amine oxidase N3-terminal" evidence="12">
    <location>
        <begin position="170"/>
        <end position="268"/>
    </location>
</feature>
<reference evidence="13" key="1">
    <citation type="submission" date="2022-03" db="EMBL/GenBank/DDBJ databases">
        <authorList>
            <person name="Alioto T."/>
            <person name="Alioto T."/>
            <person name="Gomez Garrido J."/>
        </authorList>
    </citation>
    <scope>NUCLEOTIDE SEQUENCE</scope>
</reference>
<name>A0AAD1WF43_PELCU</name>
<dbReference type="Pfam" id="PF01179">
    <property type="entry name" value="Cu_amine_oxid"/>
    <property type="match status" value="2"/>
</dbReference>
<dbReference type="FunFam" id="3.10.450.40:FF:000001">
    <property type="entry name" value="Amine oxidase"/>
    <property type="match status" value="1"/>
</dbReference>